<dbReference type="Gene3D" id="1.20.1730.10">
    <property type="entry name" value="Sodium/glucose cotransporter"/>
    <property type="match status" value="1"/>
</dbReference>
<dbReference type="InterPro" id="IPR038377">
    <property type="entry name" value="Na/Glc_symporter_sf"/>
</dbReference>
<evidence type="ECO:0000256" key="5">
    <source>
        <dbReference type="ARBA" id="ARBA00023136"/>
    </source>
</evidence>
<sequence>MQFISFLMFTLGVLAVTMYLTRKDDHNSSDGYFLGGRSLSAGVICGSLLLTNLSTEQIIGLTGAAYRGGLVVMAWEVLSGGVRGEQSSLRQIYI</sequence>
<dbReference type="Pfam" id="PF00474">
    <property type="entry name" value="SSF"/>
    <property type="match status" value="1"/>
</dbReference>
<comment type="similarity">
    <text evidence="2 6">Belongs to the sodium:solute symporter (SSF) (TC 2.A.21) family.</text>
</comment>
<evidence type="ECO:0000256" key="2">
    <source>
        <dbReference type="ARBA" id="ARBA00006434"/>
    </source>
</evidence>
<organism evidence="7 8">
    <name type="scientific">Lentisphaera profundi</name>
    <dbReference type="NCBI Taxonomy" id="1658616"/>
    <lineage>
        <taxon>Bacteria</taxon>
        <taxon>Pseudomonadati</taxon>
        <taxon>Lentisphaerota</taxon>
        <taxon>Lentisphaeria</taxon>
        <taxon>Lentisphaerales</taxon>
        <taxon>Lentisphaeraceae</taxon>
        <taxon>Lentisphaera</taxon>
    </lineage>
</organism>
<evidence type="ECO:0000313" key="7">
    <source>
        <dbReference type="EMBL" id="WDE95336.1"/>
    </source>
</evidence>
<protein>
    <submittedName>
        <fullName evidence="7">Uncharacterized protein</fullName>
    </submittedName>
</protein>
<dbReference type="Proteomes" id="UP001214250">
    <property type="component" value="Chromosome 1"/>
</dbReference>
<evidence type="ECO:0000256" key="6">
    <source>
        <dbReference type="RuleBase" id="RU362091"/>
    </source>
</evidence>
<evidence type="ECO:0000256" key="3">
    <source>
        <dbReference type="ARBA" id="ARBA00022692"/>
    </source>
</evidence>
<evidence type="ECO:0000313" key="8">
    <source>
        <dbReference type="Proteomes" id="UP001214250"/>
    </source>
</evidence>
<evidence type="ECO:0000256" key="4">
    <source>
        <dbReference type="ARBA" id="ARBA00022989"/>
    </source>
</evidence>
<comment type="subcellular location">
    <subcellularLocation>
        <location evidence="1">Membrane</location>
        <topology evidence="1">Multi-pass membrane protein</topology>
    </subcellularLocation>
</comment>
<keyword evidence="8" id="KW-1185">Reference proteome</keyword>
<reference evidence="7 8" key="1">
    <citation type="submission" date="2023-02" db="EMBL/GenBank/DDBJ databases">
        <title>Genome sequence of Lentisphaera profundi SAORIC-696.</title>
        <authorList>
            <person name="Kim e."/>
            <person name="Cho J.-C."/>
            <person name="Choi A."/>
            <person name="Kang I."/>
        </authorList>
    </citation>
    <scope>NUCLEOTIDE SEQUENCE [LARGE SCALE GENOMIC DNA]</scope>
    <source>
        <strain evidence="7 8">SAORIC-696</strain>
    </source>
</reference>
<keyword evidence="3" id="KW-0812">Transmembrane</keyword>
<gene>
    <name evidence="7" type="ORF">PQO03_06330</name>
</gene>
<keyword evidence="4" id="KW-1133">Transmembrane helix</keyword>
<proteinExistence type="inferred from homology"/>
<evidence type="ECO:0000256" key="1">
    <source>
        <dbReference type="ARBA" id="ARBA00004141"/>
    </source>
</evidence>
<dbReference type="PROSITE" id="PS50283">
    <property type="entry name" value="NA_SOLUT_SYMP_3"/>
    <property type="match status" value="1"/>
</dbReference>
<accession>A0ABY7VR53</accession>
<name>A0ABY7VR53_9BACT</name>
<dbReference type="InterPro" id="IPR001734">
    <property type="entry name" value="Na/solute_symporter"/>
</dbReference>
<keyword evidence="5" id="KW-0472">Membrane</keyword>
<dbReference type="EMBL" id="CP117811">
    <property type="protein sequence ID" value="WDE95336.1"/>
    <property type="molecule type" value="Genomic_DNA"/>
</dbReference>